<evidence type="ECO:0000256" key="5">
    <source>
        <dbReference type="ARBA" id="ARBA00022679"/>
    </source>
</evidence>
<dbReference type="AlphaFoldDB" id="A0A4R8FKT0"/>
<dbReference type="InterPro" id="IPR012772">
    <property type="entry name" value="Ectoine_EctA"/>
</dbReference>
<evidence type="ECO:0000256" key="7">
    <source>
        <dbReference type="ARBA" id="ARBA00048924"/>
    </source>
</evidence>
<evidence type="ECO:0000313" key="11">
    <source>
        <dbReference type="Proteomes" id="UP000295484"/>
    </source>
</evidence>
<dbReference type="CDD" id="cd04301">
    <property type="entry name" value="NAT_SF"/>
    <property type="match status" value="1"/>
</dbReference>
<comment type="pathway">
    <text evidence="1 8">Amine and polyamine biosynthesis; ectoine biosynthesis; L-ectoine from L-aspartate 4-semialdehyde: step 2/3.</text>
</comment>
<evidence type="ECO:0000256" key="8">
    <source>
        <dbReference type="RuleBase" id="RU365045"/>
    </source>
</evidence>
<dbReference type="UniPathway" id="UPA00067">
    <property type="reaction ID" value="UER00122"/>
</dbReference>
<dbReference type="InterPro" id="IPR016181">
    <property type="entry name" value="Acyl_CoA_acyltransferase"/>
</dbReference>
<proteinExistence type="inferred from homology"/>
<evidence type="ECO:0000259" key="9">
    <source>
        <dbReference type="PROSITE" id="PS51186"/>
    </source>
</evidence>
<accession>A0A4R8FKT0</accession>
<comment type="caution">
    <text evidence="10">The sequence shown here is derived from an EMBL/GenBank/DDBJ whole genome shotgun (WGS) entry which is preliminary data.</text>
</comment>
<dbReference type="Pfam" id="PF00583">
    <property type="entry name" value="Acetyltransf_1"/>
    <property type="match status" value="1"/>
</dbReference>
<comment type="function">
    <text evidence="8">Catalyzes the acetylation of L-2,4-diaminobutyrate (DABA) to gamma-N-acetyl-alpha,gamma-diaminobutyric acid (ADABA) with acetyl coenzyme A.</text>
</comment>
<dbReference type="GO" id="GO:0019491">
    <property type="term" value="P:ectoine biosynthetic process"/>
    <property type="evidence" value="ECO:0007669"/>
    <property type="project" value="UniProtKB-UniPathway"/>
</dbReference>
<name>A0A4R8FKT0_9RHOB</name>
<dbReference type="NCBIfam" id="TIGR02406">
    <property type="entry name" value="ectoine_EctA"/>
    <property type="match status" value="1"/>
</dbReference>
<dbReference type="EMBL" id="SOEB01000016">
    <property type="protein sequence ID" value="TDX26866.1"/>
    <property type="molecule type" value="Genomic_DNA"/>
</dbReference>
<sequence>MTSEQRIESTMPDALSRALLTFRAPTSEDGADVWELIRKSGPLDENSMYCNIVQCDHFADTCVIAELDGVIVGWISAFIPPDEPDTLFVWQVAVGETARGRGVAKKMLDQLFERPACAEVTKLKTTITADNDASWALFNSFADKMEAELDHEPHYEEDAHFSGRQATEYMVTISDIDRTAAQ</sequence>
<reference evidence="10 11" key="1">
    <citation type="submission" date="2019-03" db="EMBL/GenBank/DDBJ databases">
        <title>Genomic Encyclopedia of Type Strains, Phase IV (KMG-IV): sequencing the most valuable type-strain genomes for metagenomic binning, comparative biology and taxonomic classification.</title>
        <authorList>
            <person name="Goeker M."/>
        </authorList>
    </citation>
    <scope>NUCLEOTIDE SEQUENCE [LARGE SCALE GENOMIC DNA]</scope>
    <source>
        <strain evidence="10 11">JA181</strain>
    </source>
</reference>
<evidence type="ECO:0000313" key="10">
    <source>
        <dbReference type="EMBL" id="TDX26866.1"/>
    </source>
</evidence>
<keyword evidence="5 8" id="KW-0808">Transferase</keyword>
<dbReference type="Proteomes" id="UP000295484">
    <property type="component" value="Unassembled WGS sequence"/>
</dbReference>
<dbReference type="InterPro" id="IPR000182">
    <property type="entry name" value="GNAT_dom"/>
</dbReference>
<evidence type="ECO:0000256" key="2">
    <source>
        <dbReference type="ARBA" id="ARBA00010712"/>
    </source>
</evidence>
<evidence type="ECO:0000256" key="4">
    <source>
        <dbReference type="ARBA" id="ARBA00017935"/>
    </source>
</evidence>
<evidence type="ECO:0000256" key="6">
    <source>
        <dbReference type="ARBA" id="ARBA00023315"/>
    </source>
</evidence>
<evidence type="ECO:0000256" key="1">
    <source>
        <dbReference type="ARBA" id="ARBA00004978"/>
    </source>
</evidence>
<protein>
    <recommendedName>
        <fullName evidence="4 8">L-2,4-diaminobutyric acid acetyltransferase</fullName>
        <shortName evidence="8">DABA acetyltransferase</shortName>
        <ecNumber evidence="3 8">2.3.1.178</ecNumber>
    </recommendedName>
</protein>
<organism evidence="10 11">
    <name type="scientific">Rhodovulum visakhapatnamense</name>
    <dbReference type="NCBI Taxonomy" id="364297"/>
    <lineage>
        <taxon>Bacteria</taxon>
        <taxon>Pseudomonadati</taxon>
        <taxon>Pseudomonadota</taxon>
        <taxon>Alphaproteobacteria</taxon>
        <taxon>Rhodobacterales</taxon>
        <taxon>Paracoccaceae</taxon>
        <taxon>Rhodovulum</taxon>
    </lineage>
</organism>
<evidence type="ECO:0000256" key="3">
    <source>
        <dbReference type="ARBA" id="ARBA00012355"/>
    </source>
</evidence>
<dbReference type="GO" id="GO:0033816">
    <property type="term" value="F:diaminobutyrate acetyltransferase activity"/>
    <property type="evidence" value="ECO:0007669"/>
    <property type="project" value="UniProtKB-EC"/>
</dbReference>
<dbReference type="EC" id="2.3.1.178" evidence="3 8"/>
<keyword evidence="6 8" id="KW-0012">Acyltransferase</keyword>
<dbReference type="SUPFAM" id="SSF55729">
    <property type="entry name" value="Acyl-CoA N-acyltransferases (Nat)"/>
    <property type="match status" value="1"/>
</dbReference>
<feature type="domain" description="N-acetyltransferase" evidence="9">
    <location>
        <begin position="20"/>
        <end position="174"/>
    </location>
</feature>
<comment type="similarity">
    <text evidence="2 8">Belongs to the acetyltransferase family. EctA subfamily.</text>
</comment>
<comment type="catalytic activity">
    <reaction evidence="7 8">
        <text>L-2,4-diaminobutanoate + acetyl-CoA = (2S)-4-acetamido-2-aminobutanoate + CoA + H(+)</text>
        <dbReference type="Rhea" id="RHEA:16901"/>
        <dbReference type="ChEBI" id="CHEBI:15378"/>
        <dbReference type="ChEBI" id="CHEBI:57287"/>
        <dbReference type="ChEBI" id="CHEBI:57288"/>
        <dbReference type="ChEBI" id="CHEBI:58761"/>
        <dbReference type="ChEBI" id="CHEBI:58929"/>
        <dbReference type="EC" id="2.3.1.178"/>
    </reaction>
</comment>
<dbReference type="PROSITE" id="PS51186">
    <property type="entry name" value="GNAT"/>
    <property type="match status" value="1"/>
</dbReference>
<gene>
    <name evidence="8" type="primary">ectA</name>
    <name evidence="10" type="ORF">EV657_11645</name>
</gene>
<dbReference type="Gene3D" id="3.40.630.30">
    <property type="match status" value="1"/>
</dbReference>